<comment type="caution">
    <text evidence="1">The sequence shown here is derived from an EMBL/GenBank/DDBJ whole genome shotgun (WGS) entry which is preliminary data.</text>
</comment>
<organism evidence="1 2">
    <name type="scientific">Paenibacillus marchantiophytorum</name>
    <dbReference type="NCBI Taxonomy" id="1619310"/>
    <lineage>
        <taxon>Bacteria</taxon>
        <taxon>Bacillati</taxon>
        <taxon>Bacillota</taxon>
        <taxon>Bacilli</taxon>
        <taxon>Bacillales</taxon>
        <taxon>Paenibacillaceae</taxon>
        <taxon>Paenibacillus</taxon>
    </lineage>
</organism>
<sequence>MTAENHRLNSLEHEIKRANYIRINNTNLSPEDVARMVKDRFQL</sequence>
<evidence type="ECO:0000313" key="2">
    <source>
        <dbReference type="Proteomes" id="UP000615455"/>
    </source>
</evidence>
<accession>A0ABQ1FJ16</accession>
<name>A0ABQ1FJ16_9BACL</name>
<dbReference type="Proteomes" id="UP000615455">
    <property type="component" value="Unassembled WGS sequence"/>
</dbReference>
<reference evidence="2" key="1">
    <citation type="journal article" date="2019" name="Int. J. Syst. Evol. Microbiol.">
        <title>The Global Catalogue of Microorganisms (GCM) 10K type strain sequencing project: providing services to taxonomists for standard genome sequencing and annotation.</title>
        <authorList>
            <consortium name="The Broad Institute Genomics Platform"/>
            <consortium name="The Broad Institute Genome Sequencing Center for Infectious Disease"/>
            <person name="Wu L."/>
            <person name="Ma J."/>
        </authorList>
    </citation>
    <scope>NUCLEOTIDE SEQUENCE [LARGE SCALE GENOMIC DNA]</scope>
    <source>
        <strain evidence="2">CGMCC 1.15043</strain>
    </source>
</reference>
<dbReference type="EMBL" id="BMHE01000081">
    <property type="protein sequence ID" value="GGA15569.1"/>
    <property type="molecule type" value="Genomic_DNA"/>
</dbReference>
<keyword evidence="2" id="KW-1185">Reference proteome</keyword>
<protein>
    <submittedName>
        <fullName evidence="1">Uncharacterized protein</fullName>
    </submittedName>
</protein>
<evidence type="ECO:0000313" key="1">
    <source>
        <dbReference type="EMBL" id="GGA15569.1"/>
    </source>
</evidence>
<proteinExistence type="predicted"/>
<gene>
    <name evidence="1" type="ORF">GCM10008018_70400</name>
</gene>